<dbReference type="AlphaFoldDB" id="A0A399EGB5"/>
<sequence>MHRDLRPGGREVDLLALAVAQRRVHDEAGGRGGDDVAHERLGPGGVAVFGAEEAVGGAVAAHLGLDEDVARGVVLELEVLGGVVHGGVEAGGAVVAHLVAVGAALEDGQPGEVGRAEERGRGLADPAPHPGLGLVAHDHVGLAEAGAEGDLAHRLQVGEGGVRRDEHPVELGRGVGDVVDPRGDRAVEGGGGLGDQLAHPQGVPVDHAAARALVRYGQPELLLALPQGLEVSVLGVLRPEGVARPLDGDPAPVLREDPLRRGRGPAELLDQPLDLAHPAHLVALHARIGLEFTPLNGPFLRHQ</sequence>
<reference evidence="1 2" key="1">
    <citation type="submission" date="2018-08" db="EMBL/GenBank/DDBJ databases">
        <title>Meiothermus terrae DSM 26712 genome sequencing project.</title>
        <authorList>
            <person name="Da Costa M.S."/>
            <person name="Albuquerque L."/>
            <person name="Raposo P."/>
            <person name="Froufe H.J.C."/>
            <person name="Barroso C.S."/>
            <person name="Egas C."/>
        </authorList>
    </citation>
    <scope>NUCLEOTIDE SEQUENCE [LARGE SCALE GENOMIC DNA]</scope>
    <source>
        <strain evidence="1 2">DSM 26712</strain>
    </source>
</reference>
<keyword evidence="2" id="KW-1185">Reference proteome</keyword>
<dbReference type="Proteomes" id="UP000265715">
    <property type="component" value="Unassembled WGS sequence"/>
</dbReference>
<accession>A0A399EGB5</accession>
<evidence type="ECO:0000313" key="1">
    <source>
        <dbReference type="EMBL" id="RIH82110.1"/>
    </source>
</evidence>
<dbReference type="EMBL" id="QXDL01000134">
    <property type="protein sequence ID" value="RIH82110.1"/>
    <property type="molecule type" value="Genomic_DNA"/>
</dbReference>
<comment type="caution">
    <text evidence="1">The sequence shown here is derived from an EMBL/GenBank/DDBJ whole genome shotgun (WGS) entry which is preliminary data.</text>
</comment>
<organism evidence="1 2">
    <name type="scientific">Calidithermus terrae</name>
    <dbReference type="NCBI Taxonomy" id="1408545"/>
    <lineage>
        <taxon>Bacteria</taxon>
        <taxon>Thermotogati</taxon>
        <taxon>Deinococcota</taxon>
        <taxon>Deinococci</taxon>
        <taxon>Thermales</taxon>
        <taxon>Thermaceae</taxon>
        <taxon>Calidithermus</taxon>
    </lineage>
</organism>
<gene>
    <name evidence="1" type="ORF">Mterra_02797</name>
</gene>
<proteinExistence type="predicted"/>
<evidence type="ECO:0000313" key="2">
    <source>
        <dbReference type="Proteomes" id="UP000265715"/>
    </source>
</evidence>
<protein>
    <submittedName>
        <fullName evidence="1">Uncharacterized protein</fullName>
    </submittedName>
</protein>
<name>A0A399EGB5_9DEIN</name>